<dbReference type="InterPro" id="IPR003738">
    <property type="entry name" value="SRAP"/>
</dbReference>
<keyword evidence="6" id="KW-0190">Covalent protein-DNA linkage</keyword>
<feature type="region of interest" description="Disordered" evidence="12">
    <location>
        <begin position="296"/>
        <end position="318"/>
    </location>
</feature>
<sequence>MCGRTACTLNPDAISRSCKYKAKDGRQVKPTWSKNQDKYYPSYNKAPQSYCPIMLNEKHLQDGEDFDLSVADERTLVAMRWGLIPSWFSGDDVDKVSYNMNNARSDTMLEKRSYKTPLRKGQRCVVLADGFYEWKTTGKDKQPYYIYFPQPEKQSSIIIKDCENGDGPSEENVRLLTMAGIFEKTFHNNEDVYSFTVITVEADESFAWLHHRMPAILTGDNDIASWLDYEHVSLEKAVQLIKPKNCLQWHPVSKYVNNSRNHGTQCCEEIDLDAERKKADGKHASEAKSLMKWLSTPNAKTQHSTSSPSKPTRSPCVKRTCGGLDRWVKKVKKDN</sequence>
<dbReference type="PANTHER" id="PTHR13604:SF0">
    <property type="entry name" value="ABASIC SITE PROCESSING PROTEIN HMCES"/>
    <property type="match status" value="1"/>
</dbReference>
<evidence type="ECO:0000256" key="11">
    <source>
        <dbReference type="ARBA" id="ARBA00031130"/>
    </source>
</evidence>
<keyword evidence="8" id="KW-0456">Lyase</keyword>
<feature type="compositionally biased region" description="Low complexity" evidence="12">
    <location>
        <begin position="304"/>
        <end position="315"/>
    </location>
</feature>
<organism evidence="13 14">
    <name type="scientific">Clavelina lepadiformis</name>
    <name type="common">Light-bulb sea squirt</name>
    <name type="synonym">Ascidia lepadiformis</name>
    <dbReference type="NCBI Taxonomy" id="159417"/>
    <lineage>
        <taxon>Eukaryota</taxon>
        <taxon>Metazoa</taxon>
        <taxon>Chordata</taxon>
        <taxon>Tunicata</taxon>
        <taxon>Ascidiacea</taxon>
        <taxon>Aplousobranchia</taxon>
        <taxon>Clavelinidae</taxon>
        <taxon>Clavelina</taxon>
    </lineage>
</organism>
<evidence type="ECO:0000313" key="14">
    <source>
        <dbReference type="Proteomes" id="UP001642483"/>
    </source>
</evidence>
<evidence type="ECO:0000256" key="5">
    <source>
        <dbReference type="ARBA" id="ARBA00022801"/>
    </source>
</evidence>
<evidence type="ECO:0000256" key="2">
    <source>
        <dbReference type="ARBA" id="ARBA00015888"/>
    </source>
</evidence>
<evidence type="ECO:0000256" key="7">
    <source>
        <dbReference type="ARBA" id="ARBA00023125"/>
    </source>
</evidence>
<evidence type="ECO:0000256" key="1">
    <source>
        <dbReference type="ARBA" id="ARBA00008136"/>
    </source>
</evidence>
<evidence type="ECO:0000256" key="9">
    <source>
        <dbReference type="ARBA" id="ARBA00030390"/>
    </source>
</evidence>
<accession>A0ABP0GHM2</accession>
<keyword evidence="4" id="KW-0227">DNA damage</keyword>
<evidence type="ECO:0000256" key="6">
    <source>
        <dbReference type="ARBA" id="ARBA00023124"/>
    </source>
</evidence>
<name>A0ABP0GHM2_CLALP</name>
<protein>
    <recommendedName>
        <fullName evidence="2">Abasic site processing protein HMCES</fullName>
    </recommendedName>
    <alternativeName>
        <fullName evidence="9">Embryonic stem cell-specific 5-hydroxymethylcytosine-binding protein</fullName>
    </alternativeName>
    <alternativeName>
        <fullName evidence="10">Peptidase HMCES</fullName>
    </alternativeName>
    <alternativeName>
        <fullName evidence="11">SRAP domain-containing protein 1</fullName>
    </alternativeName>
</protein>
<comment type="caution">
    <text evidence="13">The sequence shown here is derived from an EMBL/GenBank/DDBJ whole genome shotgun (WGS) entry which is preliminary data.</text>
</comment>
<evidence type="ECO:0000256" key="12">
    <source>
        <dbReference type="SAM" id="MobiDB-lite"/>
    </source>
</evidence>
<keyword evidence="5" id="KW-0378">Hydrolase</keyword>
<evidence type="ECO:0000313" key="13">
    <source>
        <dbReference type="EMBL" id="CAK8690468.1"/>
    </source>
</evidence>
<dbReference type="PANTHER" id="PTHR13604">
    <property type="entry name" value="DC12-RELATED"/>
    <property type="match status" value="1"/>
</dbReference>
<keyword evidence="3" id="KW-0645">Protease</keyword>
<reference evidence="13 14" key="1">
    <citation type="submission" date="2024-02" db="EMBL/GenBank/DDBJ databases">
        <authorList>
            <person name="Daric V."/>
            <person name="Darras S."/>
        </authorList>
    </citation>
    <scope>NUCLEOTIDE SEQUENCE [LARGE SCALE GENOMIC DNA]</scope>
</reference>
<dbReference type="Pfam" id="PF02586">
    <property type="entry name" value="SRAP"/>
    <property type="match status" value="1"/>
</dbReference>
<evidence type="ECO:0000256" key="4">
    <source>
        <dbReference type="ARBA" id="ARBA00022763"/>
    </source>
</evidence>
<evidence type="ECO:0000256" key="10">
    <source>
        <dbReference type="ARBA" id="ARBA00030898"/>
    </source>
</evidence>
<evidence type="ECO:0000256" key="3">
    <source>
        <dbReference type="ARBA" id="ARBA00022670"/>
    </source>
</evidence>
<dbReference type="EMBL" id="CAWYQH010000119">
    <property type="protein sequence ID" value="CAK8690468.1"/>
    <property type="molecule type" value="Genomic_DNA"/>
</dbReference>
<dbReference type="Gene3D" id="3.90.1680.10">
    <property type="entry name" value="SOS response associated peptidase-like"/>
    <property type="match status" value="1"/>
</dbReference>
<evidence type="ECO:0000256" key="8">
    <source>
        <dbReference type="ARBA" id="ARBA00023239"/>
    </source>
</evidence>
<keyword evidence="7" id="KW-0238">DNA-binding</keyword>
<gene>
    <name evidence="13" type="ORF">CVLEPA_LOCUS23083</name>
</gene>
<comment type="similarity">
    <text evidence="1">Belongs to the SOS response-associated peptidase family.</text>
</comment>
<proteinExistence type="inferred from homology"/>
<dbReference type="Proteomes" id="UP001642483">
    <property type="component" value="Unassembled WGS sequence"/>
</dbReference>
<dbReference type="InterPro" id="IPR036590">
    <property type="entry name" value="SRAP-like"/>
</dbReference>
<keyword evidence="14" id="KW-1185">Reference proteome</keyword>
<dbReference type="SUPFAM" id="SSF143081">
    <property type="entry name" value="BB1717-like"/>
    <property type="match status" value="1"/>
</dbReference>